<gene>
    <name evidence="3" type="primary">Dere\GG24929</name>
    <name evidence="3" type="ORF">Dere_GG24929</name>
</gene>
<dbReference type="KEGG" id="der:6553228"/>
<dbReference type="InterPro" id="IPR050357">
    <property type="entry name" value="Arrestin_domain-protein"/>
</dbReference>
<dbReference type="Proteomes" id="UP000008711">
    <property type="component" value="Unassembled WGS sequence"/>
</dbReference>
<comment type="similarity">
    <text evidence="1">Belongs to the arrestin family.</text>
</comment>
<reference evidence="3 4" key="2">
    <citation type="journal article" date="2008" name="Bioinformatics">
        <title>Assembly reconciliation.</title>
        <authorList>
            <person name="Zimin A.V."/>
            <person name="Smith D.R."/>
            <person name="Sutton G."/>
            <person name="Yorke J.A."/>
        </authorList>
    </citation>
    <scope>NUCLEOTIDE SEQUENCE [LARGE SCALE GENOMIC DNA]</scope>
    <source>
        <strain evidence="3 4">TSC#14021-0224.01</strain>
    </source>
</reference>
<organism evidence="3 4">
    <name type="scientific">Drosophila erecta</name>
    <name type="common">Fruit fly</name>
    <dbReference type="NCBI Taxonomy" id="7220"/>
    <lineage>
        <taxon>Eukaryota</taxon>
        <taxon>Metazoa</taxon>
        <taxon>Ecdysozoa</taxon>
        <taxon>Arthropoda</taxon>
        <taxon>Hexapoda</taxon>
        <taxon>Insecta</taxon>
        <taxon>Pterygota</taxon>
        <taxon>Neoptera</taxon>
        <taxon>Endopterygota</taxon>
        <taxon>Diptera</taxon>
        <taxon>Brachycera</taxon>
        <taxon>Muscomorpha</taxon>
        <taxon>Ephydroidea</taxon>
        <taxon>Drosophilidae</taxon>
        <taxon>Drosophila</taxon>
        <taxon>Sophophora</taxon>
    </lineage>
</organism>
<dbReference type="PANTHER" id="PTHR11188">
    <property type="entry name" value="ARRESTIN DOMAIN CONTAINING PROTEIN"/>
    <property type="match status" value="1"/>
</dbReference>
<dbReference type="OrthoDB" id="2333384at2759"/>
<keyword evidence="4" id="KW-1185">Reference proteome</keyword>
<dbReference type="SUPFAM" id="SSF81296">
    <property type="entry name" value="E set domains"/>
    <property type="match status" value="1"/>
</dbReference>
<dbReference type="PANTHER" id="PTHR11188:SF167">
    <property type="entry name" value="ARRESTIN C-TERMINAL-LIKE DOMAIN-CONTAINING PROTEIN-RELATED"/>
    <property type="match status" value="1"/>
</dbReference>
<dbReference type="GO" id="GO:0015031">
    <property type="term" value="P:protein transport"/>
    <property type="evidence" value="ECO:0007669"/>
    <property type="project" value="TreeGrafter"/>
</dbReference>
<feature type="domain" description="Arrestin-like N-terminal" evidence="2">
    <location>
        <begin position="5"/>
        <end position="152"/>
    </location>
</feature>
<dbReference type="eggNOG" id="KOG3780">
    <property type="taxonomic scope" value="Eukaryota"/>
</dbReference>
<dbReference type="InterPro" id="IPR011021">
    <property type="entry name" value="Arrestin-like_N"/>
</dbReference>
<dbReference type="OMA" id="CEFNLSR"/>
<protein>
    <submittedName>
        <fullName evidence="3">GG24929</fullName>
    </submittedName>
</protein>
<evidence type="ECO:0000313" key="4">
    <source>
        <dbReference type="Proteomes" id="UP000008711"/>
    </source>
</evidence>
<evidence type="ECO:0000256" key="1">
    <source>
        <dbReference type="ARBA" id="ARBA00005298"/>
    </source>
</evidence>
<dbReference type="AlphaFoldDB" id="B3NYR7"/>
<accession>B3NYR7</accession>
<sequence length="356" mass="39659">MPINCEFNLSRAAAVYYTGERVSGSLTVTVAGKKNAKLEGVSVTLHGVSTVHWRESLRGAPEIEHNDSTGNLECAKVDYSGSKVHVNQTKRLTEAIRLQPGTFPLGDFEFQLPENLPASCRLPFGSVDYVLKVVLERRGTHNKCFQQRLVVRRCLEFGDLKPQYLETSNVALALPRSVFVPGQSVSYEIYAKDAVQDFLTRLCSQISYTSQRPNAKTKTRTQVLAESSELSGSLRLPLTAPIMSASDQLEHIQISYYIETFNFPNAPIKLPIFVATAAPPVNSSLEASELCFVNMALSHGELLRPVNQFLAHSCSRELDGLALNKHCERIKLLKGPKRKQSYVQLALKFFFRKVLP</sequence>
<proteinExistence type="inferred from homology"/>
<evidence type="ECO:0000259" key="2">
    <source>
        <dbReference type="Pfam" id="PF00339"/>
    </source>
</evidence>
<dbReference type="Gene3D" id="2.60.40.640">
    <property type="match status" value="1"/>
</dbReference>
<dbReference type="HOGENOM" id="CLU_779073_0_0_1"/>
<dbReference type="InterPro" id="IPR014756">
    <property type="entry name" value="Ig_E-set"/>
</dbReference>
<dbReference type="InterPro" id="IPR014752">
    <property type="entry name" value="Arrestin-like_C"/>
</dbReference>
<dbReference type="GO" id="GO:0005737">
    <property type="term" value="C:cytoplasm"/>
    <property type="evidence" value="ECO:0007669"/>
    <property type="project" value="TreeGrafter"/>
</dbReference>
<dbReference type="PhylomeDB" id="B3NYR7"/>
<reference evidence="3 4" key="1">
    <citation type="journal article" date="2007" name="Nature">
        <title>Evolution of genes and genomes on the Drosophila phylogeny.</title>
        <authorList>
            <consortium name="Drosophila 12 Genomes Consortium"/>
            <person name="Clark A.G."/>
            <person name="Eisen M.B."/>
            <person name="Smith D.R."/>
            <person name="Bergman C.M."/>
            <person name="Oliver B."/>
            <person name="Markow T.A."/>
            <person name="Kaufman T.C."/>
            <person name="Kellis M."/>
            <person name="Gelbart W."/>
            <person name="Iyer V.N."/>
            <person name="Pollard D.A."/>
            <person name="Sackton T.B."/>
            <person name="Larracuente A.M."/>
            <person name="Singh N.D."/>
            <person name="Abad J.P."/>
            <person name="Abt D.N."/>
            <person name="Adryan B."/>
            <person name="Aguade M."/>
            <person name="Akashi H."/>
            <person name="Anderson W.W."/>
            <person name="Aquadro C.F."/>
            <person name="Ardell D.H."/>
            <person name="Arguello R."/>
            <person name="Artieri C.G."/>
            <person name="Barbash D.A."/>
            <person name="Barker D."/>
            <person name="Barsanti P."/>
            <person name="Batterham P."/>
            <person name="Batzoglou S."/>
            <person name="Begun D."/>
            <person name="Bhutkar A."/>
            <person name="Blanco E."/>
            <person name="Bosak S.A."/>
            <person name="Bradley R.K."/>
            <person name="Brand A.D."/>
            <person name="Brent M.R."/>
            <person name="Brooks A.N."/>
            <person name="Brown R.H."/>
            <person name="Butlin R.K."/>
            <person name="Caggese C."/>
            <person name="Calvi B.R."/>
            <person name="Bernardo de Carvalho A."/>
            <person name="Caspi A."/>
            <person name="Castrezana S."/>
            <person name="Celniker S.E."/>
            <person name="Chang J.L."/>
            <person name="Chapple C."/>
            <person name="Chatterji S."/>
            <person name="Chinwalla A."/>
            <person name="Civetta A."/>
            <person name="Clifton S.W."/>
            <person name="Comeron J.M."/>
            <person name="Costello J.C."/>
            <person name="Coyne J.A."/>
            <person name="Daub J."/>
            <person name="David R.G."/>
            <person name="Delcher A.L."/>
            <person name="Delehaunty K."/>
            <person name="Do C.B."/>
            <person name="Ebling H."/>
            <person name="Edwards K."/>
            <person name="Eickbush T."/>
            <person name="Evans J.D."/>
            <person name="Filipski A."/>
            <person name="Findeiss S."/>
            <person name="Freyhult E."/>
            <person name="Fulton L."/>
            <person name="Fulton R."/>
            <person name="Garcia A.C."/>
            <person name="Gardiner A."/>
            <person name="Garfield D.A."/>
            <person name="Garvin B.E."/>
            <person name="Gibson G."/>
            <person name="Gilbert D."/>
            <person name="Gnerre S."/>
            <person name="Godfrey J."/>
            <person name="Good R."/>
            <person name="Gotea V."/>
            <person name="Gravely B."/>
            <person name="Greenberg A.J."/>
            <person name="Griffiths-Jones S."/>
            <person name="Gross S."/>
            <person name="Guigo R."/>
            <person name="Gustafson E.A."/>
            <person name="Haerty W."/>
            <person name="Hahn M.W."/>
            <person name="Halligan D.L."/>
            <person name="Halpern A.L."/>
            <person name="Halter G.M."/>
            <person name="Han M.V."/>
            <person name="Heger A."/>
            <person name="Hillier L."/>
            <person name="Hinrichs A.S."/>
            <person name="Holmes I."/>
            <person name="Hoskins R.A."/>
            <person name="Hubisz M.J."/>
            <person name="Hultmark D."/>
            <person name="Huntley M.A."/>
            <person name="Jaffe D.B."/>
            <person name="Jagadeeshan S."/>
            <person name="Jeck W.R."/>
            <person name="Johnson J."/>
            <person name="Jones C.D."/>
            <person name="Jordan W.C."/>
            <person name="Karpen G.H."/>
            <person name="Kataoka E."/>
            <person name="Keightley P.D."/>
            <person name="Kheradpour P."/>
            <person name="Kirkness E.F."/>
            <person name="Koerich L.B."/>
            <person name="Kristiansen K."/>
            <person name="Kudrna D."/>
            <person name="Kulathinal R.J."/>
            <person name="Kumar S."/>
            <person name="Kwok R."/>
            <person name="Lander E."/>
            <person name="Langley C.H."/>
            <person name="Lapoint R."/>
            <person name="Lazzaro B.P."/>
            <person name="Lee S.J."/>
            <person name="Levesque L."/>
            <person name="Li R."/>
            <person name="Lin C.F."/>
            <person name="Lin M.F."/>
            <person name="Lindblad-Toh K."/>
            <person name="Llopart A."/>
            <person name="Long M."/>
            <person name="Low L."/>
            <person name="Lozovsky E."/>
            <person name="Lu J."/>
            <person name="Luo M."/>
            <person name="Machado C.A."/>
            <person name="Makalowski W."/>
            <person name="Marzo M."/>
            <person name="Matsuda M."/>
            <person name="Matzkin L."/>
            <person name="McAllister B."/>
            <person name="McBride C.S."/>
            <person name="McKernan B."/>
            <person name="McKernan K."/>
            <person name="Mendez-Lago M."/>
            <person name="Minx P."/>
            <person name="Mollenhauer M.U."/>
            <person name="Montooth K."/>
            <person name="Mount S.M."/>
            <person name="Mu X."/>
            <person name="Myers E."/>
            <person name="Negre B."/>
            <person name="Newfeld S."/>
            <person name="Nielsen R."/>
            <person name="Noor M.A."/>
            <person name="O'Grady P."/>
            <person name="Pachter L."/>
            <person name="Papaceit M."/>
            <person name="Parisi M.J."/>
            <person name="Parisi M."/>
            <person name="Parts L."/>
            <person name="Pedersen J.S."/>
            <person name="Pesole G."/>
            <person name="Phillippy A.M."/>
            <person name="Ponting C.P."/>
            <person name="Pop M."/>
            <person name="Porcelli D."/>
            <person name="Powell J.R."/>
            <person name="Prohaska S."/>
            <person name="Pruitt K."/>
            <person name="Puig M."/>
            <person name="Quesneville H."/>
            <person name="Ram K.R."/>
            <person name="Rand D."/>
            <person name="Rasmussen M.D."/>
            <person name="Reed L.K."/>
            <person name="Reenan R."/>
            <person name="Reily A."/>
            <person name="Remington K.A."/>
            <person name="Rieger T.T."/>
            <person name="Ritchie M.G."/>
            <person name="Robin C."/>
            <person name="Rogers Y.H."/>
            <person name="Rohde C."/>
            <person name="Rozas J."/>
            <person name="Rubenfield M.J."/>
            <person name="Ruiz A."/>
            <person name="Russo S."/>
            <person name="Salzberg S.L."/>
            <person name="Sanchez-Gracia A."/>
            <person name="Saranga D.J."/>
            <person name="Sato H."/>
            <person name="Schaeffer S.W."/>
            <person name="Schatz M.C."/>
            <person name="Schlenke T."/>
            <person name="Schwartz R."/>
            <person name="Segarra C."/>
            <person name="Singh R.S."/>
            <person name="Sirot L."/>
            <person name="Sirota M."/>
            <person name="Sisneros N.B."/>
            <person name="Smith C.D."/>
            <person name="Smith T.F."/>
            <person name="Spieth J."/>
            <person name="Stage D.E."/>
            <person name="Stark A."/>
            <person name="Stephan W."/>
            <person name="Strausberg R.L."/>
            <person name="Strempel S."/>
            <person name="Sturgill D."/>
            <person name="Sutton G."/>
            <person name="Sutton G.G."/>
            <person name="Tao W."/>
            <person name="Teichmann S."/>
            <person name="Tobari Y.N."/>
            <person name="Tomimura Y."/>
            <person name="Tsolas J.M."/>
            <person name="Valente V.L."/>
            <person name="Venter E."/>
            <person name="Venter J.C."/>
            <person name="Vicario S."/>
            <person name="Vieira F.G."/>
            <person name="Vilella A.J."/>
            <person name="Villasante A."/>
            <person name="Walenz B."/>
            <person name="Wang J."/>
            <person name="Wasserman M."/>
            <person name="Watts T."/>
            <person name="Wilson D."/>
            <person name="Wilson R.K."/>
            <person name="Wing R.A."/>
            <person name="Wolfner M.F."/>
            <person name="Wong A."/>
            <person name="Wong G.K."/>
            <person name="Wu C.I."/>
            <person name="Wu G."/>
            <person name="Yamamoto D."/>
            <person name="Yang H.P."/>
            <person name="Yang S.P."/>
            <person name="Yorke J.A."/>
            <person name="Yoshida K."/>
            <person name="Zdobnov E."/>
            <person name="Zhang P."/>
            <person name="Zhang Y."/>
            <person name="Zimin A.V."/>
            <person name="Baldwin J."/>
            <person name="Abdouelleil A."/>
            <person name="Abdulkadir J."/>
            <person name="Abebe A."/>
            <person name="Abera B."/>
            <person name="Abreu J."/>
            <person name="Acer S.C."/>
            <person name="Aftuck L."/>
            <person name="Alexander A."/>
            <person name="An P."/>
            <person name="Anderson E."/>
            <person name="Anderson S."/>
            <person name="Arachi H."/>
            <person name="Azer M."/>
            <person name="Bachantsang P."/>
            <person name="Barry A."/>
            <person name="Bayul T."/>
            <person name="Berlin A."/>
            <person name="Bessette D."/>
            <person name="Bloom T."/>
            <person name="Blye J."/>
            <person name="Boguslavskiy L."/>
            <person name="Bonnet C."/>
            <person name="Boukhgalter B."/>
            <person name="Bourzgui I."/>
            <person name="Brown A."/>
            <person name="Cahill P."/>
            <person name="Channer S."/>
            <person name="Cheshatsang Y."/>
            <person name="Chuda L."/>
            <person name="Citroen M."/>
            <person name="Collymore A."/>
            <person name="Cooke P."/>
            <person name="Costello M."/>
            <person name="D'Aco K."/>
            <person name="Daza R."/>
            <person name="De Haan G."/>
            <person name="DeGray S."/>
            <person name="DeMaso C."/>
            <person name="Dhargay N."/>
            <person name="Dooley K."/>
            <person name="Dooley E."/>
            <person name="Doricent M."/>
            <person name="Dorje P."/>
            <person name="Dorjee K."/>
            <person name="Dupes A."/>
            <person name="Elong R."/>
            <person name="Falk J."/>
            <person name="Farina A."/>
            <person name="Faro S."/>
            <person name="Ferguson D."/>
            <person name="Fisher S."/>
            <person name="Foley C.D."/>
            <person name="Franke A."/>
            <person name="Friedrich D."/>
            <person name="Gadbois L."/>
            <person name="Gearin G."/>
            <person name="Gearin C.R."/>
            <person name="Giannoukos G."/>
            <person name="Goode T."/>
            <person name="Graham J."/>
            <person name="Grandbois E."/>
            <person name="Grewal S."/>
            <person name="Gyaltsen K."/>
            <person name="Hafez N."/>
            <person name="Hagos B."/>
            <person name="Hall J."/>
            <person name="Henson C."/>
            <person name="Hollinger A."/>
            <person name="Honan T."/>
            <person name="Huard M.D."/>
            <person name="Hughes L."/>
            <person name="Hurhula B."/>
            <person name="Husby M.E."/>
            <person name="Kamat A."/>
            <person name="Kanga B."/>
            <person name="Kashin S."/>
            <person name="Khazanovich D."/>
            <person name="Kisner P."/>
            <person name="Lance K."/>
            <person name="Lara M."/>
            <person name="Lee W."/>
            <person name="Lennon N."/>
            <person name="Letendre F."/>
            <person name="LeVine R."/>
            <person name="Lipovsky A."/>
            <person name="Liu X."/>
            <person name="Liu J."/>
            <person name="Liu S."/>
            <person name="Lokyitsang T."/>
            <person name="Lokyitsang Y."/>
            <person name="Lubonja R."/>
            <person name="Lui A."/>
            <person name="MacDonald P."/>
            <person name="Magnisalis V."/>
            <person name="Maru K."/>
            <person name="Matthews C."/>
            <person name="McCusker W."/>
            <person name="McDonough S."/>
            <person name="Mehta T."/>
            <person name="Meldrim J."/>
            <person name="Meneus L."/>
            <person name="Mihai O."/>
            <person name="Mihalev A."/>
            <person name="Mihova T."/>
            <person name="Mittelman R."/>
            <person name="Mlenga V."/>
            <person name="Montmayeur A."/>
            <person name="Mulrain L."/>
            <person name="Navidi A."/>
            <person name="Naylor J."/>
            <person name="Negash T."/>
            <person name="Nguyen T."/>
            <person name="Nguyen N."/>
            <person name="Nicol R."/>
            <person name="Norbu C."/>
            <person name="Norbu N."/>
            <person name="Novod N."/>
            <person name="O'Neill B."/>
            <person name="Osman S."/>
            <person name="Markiewicz E."/>
            <person name="Oyono O.L."/>
            <person name="Patti C."/>
            <person name="Phunkhang P."/>
            <person name="Pierre F."/>
            <person name="Priest M."/>
            <person name="Raghuraman S."/>
            <person name="Rege F."/>
            <person name="Reyes R."/>
            <person name="Rise C."/>
            <person name="Rogov P."/>
            <person name="Ross K."/>
            <person name="Ryan E."/>
            <person name="Settipalli S."/>
            <person name="Shea T."/>
            <person name="Sherpa N."/>
            <person name="Shi L."/>
            <person name="Shih D."/>
            <person name="Sparrow T."/>
            <person name="Spaulding J."/>
            <person name="Stalker J."/>
            <person name="Stange-Thomann N."/>
            <person name="Stavropoulos S."/>
            <person name="Stone C."/>
            <person name="Strader C."/>
            <person name="Tesfaye S."/>
            <person name="Thomson T."/>
            <person name="Thoulutsang Y."/>
            <person name="Thoulutsang D."/>
            <person name="Topham K."/>
            <person name="Topping I."/>
            <person name="Tsamla T."/>
            <person name="Vassiliev H."/>
            <person name="Vo A."/>
            <person name="Wangchuk T."/>
            <person name="Wangdi T."/>
            <person name="Weiand M."/>
            <person name="Wilkinson J."/>
            <person name="Wilson A."/>
            <person name="Yadav S."/>
            <person name="Young G."/>
            <person name="Yu Q."/>
            <person name="Zembek L."/>
            <person name="Zhong D."/>
            <person name="Zimmer A."/>
            <person name="Zwirko Z."/>
            <person name="Jaffe D.B."/>
            <person name="Alvarez P."/>
            <person name="Brockman W."/>
            <person name="Butler J."/>
            <person name="Chin C."/>
            <person name="Gnerre S."/>
            <person name="Grabherr M."/>
            <person name="Kleber M."/>
            <person name="Mauceli E."/>
            <person name="MacCallum I."/>
        </authorList>
    </citation>
    <scope>NUCLEOTIDE SEQUENCE [LARGE SCALE GENOMIC DNA]</scope>
    <source>
        <strain evidence="3 4">TSC#14021-0224.01</strain>
    </source>
</reference>
<dbReference type="EMBL" id="CH954181">
    <property type="protein sequence ID" value="EDV48180.1"/>
    <property type="molecule type" value="Genomic_DNA"/>
</dbReference>
<name>B3NYR7_DROER</name>
<dbReference type="Pfam" id="PF00339">
    <property type="entry name" value="Arrestin_N"/>
    <property type="match status" value="1"/>
</dbReference>
<evidence type="ECO:0000313" key="3">
    <source>
        <dbReference type="EMBL" id="EDV48180.1"/>
    </source>
</evidence>